<dbReference type="HOGENOM" id="CLU_140115_0_0_1"/>
<evidence type="ECO:0000256" key="1">
    <source>
        <dbReference type="SAM" id="MobiDB-lite"/>
    </source>
</evidence>
<protein>
    <submittedName>
        <fullName evidence="2">Uncharacterized protein</fullName>
    </submittedName>
</protein>
<feature type="non-terminal residue" evidence="2">
    <location>
        <position position="1"/>
    </location>
</feature>
<evidence type="ECO:0000313" key="2">
    <source>
        <dbReference type="EMBL" id="KIO17214.1"/>
    </source>
</evidence>
<reference evidence="3" key="2">
    <citation type="submission" date="2015-01" db="EMBL/GenBank/DDBJ databases">
        <title>Evolutionary Origins and Diversification of the Mycorrhizal Mutualists.</title>
        <authorList>
            <consortium name="DOE Joint Genome Institute"/>
            <consortium name="Mycorrhizal Genomics Consortium"/>
            <person name="Kohler A."/>
            <person name="Kuo A."/>
            <person name="Nagy L.G."/>
            <person name="Floudas D."/>
            <person name="Copeland A."/>
            <person name="Barry K.W."/>
            <person name="Cichocki N."/>
            <person name="Veneault-Fourrey C."/>
            <person name="LaButti K."/>
            <person name="Lindquist E.A."/>
            <person name="Lipzen A."/>
            <person name="Lundell T."/>
            <person name="Morin E."/>
            <person name="Murat C."/>
            <person name="Riley R."/>
            <person name="Ohm R."/>
            <person name="Sun H."/>
            <person name="Tunlid A."/>
            <person name="Henrissat B."/>
            <person name="Grigoriev I.V."/>
            <person name="Hibbett D.S."/>
            <person name="Martin F."/>
        </authorList>
    </citation>
    <scope>NUCLEOTIDE SEQUENCE [LARGE SCALE GENOMIC DNA]</scope>
    <source>
        <strain evidence="3">MUT 4182</strain>
    </source>
</reference>
<name>A0A0C3Q3K4_9AGAM</name>
<keyword evidence="3" id="KW-1185">Reference proteome</keyword>
<dbReference type="EMBL" id="KN823415">
    <property type="protein sequence ID" value="KIO17214.1"/>
    <property type="molecule type" value="Genomic_DNA"/>
</dbReference>
<accession>A0A0C3Q3K4</accession>
<sequence length="167" mass="18676">LTPNSAPIDPQLTSLSFYPGFSAYNDELYEEYLDHTVISGLSTTGGLYTAFDVVFILLFGRSLLTALFGGKHITPFGTIASLIKRDKFRQKLRNKYPGIDGKDPNQKAYATCEFLHDFVLDLKPLEIPSTYERQGSSEDSNQMNAEPDVTEDKRDVEVDQRPTVCGI</sequence>
<dbReference type="Proteomes" id="UP000054248">
    <property type="component" value="Unassembled WGS sequence"/>
</dbReference>
<evidence type="ECO:0000313" key="3">
    <source>
        <dbReference type="Proteomes" id="UP000054248"/>
    </source>
</evidence>
<feature type="compositionally biased region" description="Basic and acidic residues" evidence="1">
    <location>
        <begin position="150"/>
        <end position="160"/>
    </location>
</feature>
<feature type="region of interest" description="Disordered" evidence="1">
    <location>
        <begin position="131"/>
        <end position="167"/>
    </location>
</feature>
<proteinExistence type="predicted"/>
<reference evidence="2 3" key="1">
    <citation type="submission" date="2014-04" db="EMBL/GenBank/DDBJ databases">
        <authorList>
            <consortium name="DOE Joint Genome Institute"/>
            <person name="Kuo A."/>
            <person name="Girlanda M."/>
            <person name="Perotto S."/>
            <person name="Kohler A."/>
            <person name="Nagy L.G."/>
            <person name="Floudas D."/>
            <person name="Copeland A."/>
            <person name="Barry K.W."/>
            <person name="Cichocki N."/>
            <person name="Veneault-Fourrey C."/>
            <person name="LaButti K."/>
            <person name="Lindquist E.A."/>
            <person name="Lipzen A."/>
            <person name="Lundell T."/>
            <person name="Morin E."/>
            <person name="Murat C."/>
            <person name="Sun H."/>
            <person name="Tunlid A."/>
            <person name="Henrissat B."/>
            <person name="Grigoriev I.V."/>
            <person name="Hibbett D.S."/>
            <person name="Martin F."/>
            <person name="Nordberg H.P."/>
            <person name="Cantor M.N."/>
            <person name="Hua S.X."/>
        </authorList>
    </citation>
    <scope>NUCLEOTIDE SEQUENCE [LARGE SCALE GENOMIC DNA]</scope>
    <source>
        <strain evidence="2 3">MUT 4182</strain>
    </source>
</reference>
<dbReference type="AlphaFoldDB" id="A0A0C3Q3K4"/>
<feature type="compositionally biased region" description="Polar residues" evidence="1">
    <location>
        <begin position="131"/>
        <end position="144"/>
    </location>
</feature>
<gene>
    <name evidence="2" type="ORF">M407DRAFT_85213</name>
</gene>
<organism evidence="2 3">
    <name type="scientific">Tulasnella calospora MUT 4182</name>
    <dbReference type="NCBI Taxonomy" id="1051891"/>
    <lineage>
        <taxon>Eukaryota</taxon>
        <taxon>Fungi</taxon>
        <taxon>Dikarya</taxon>
        <taxon>Basidiomycota</taxon>
        <taxon>Agaricomycotina</taxon>
        <taxon>Agaricomycetes</taxon>
        <taxon>Cantharellales</taxon>
        <taxon>Tulasnellaceae</taxon>
        <taxon>Tulasnella</taxon>
    </lineage>
</organism>
<dbReference type="OrthoDB" id="3227921at2759"/>